<dbReference type="InterPro" id="IPR006367">
    <property type="entry name" value="Sirohaem_synthase_N"/>
</dbReference>
<keyword evidence="15" id="KW-1185">Reference proteome</keyword>
<evidence type="ECO:0000256" key="1">
    <source>
        <dbReference type="ARBA" id="ARBA00005010"/>
    </source>
</evidence>
<dbReference type="Gene3D" id="3.40.1010.10">
    <property type="entry name" value="Cobalt-precorrin-4 Transmethylase, Domain 1"/>
    <property type="match status" value="1"/>
</dbReference>
<proteinExistence type="predicted"/>
<dbReference type="InterPro" id="IPR006366">
    <property type="entry name" value="CobA/CysG_C"/>
</dbReference>
<dbReference type="GO" id="GO:0009236">
    <property type="term" value="P:cobalamin biosynthetic process"/>
    <property type="evidence" value="ECO:0007669"/>
    <property type="project" value="UniProtKB-KW"/>
</dbReference>
<dbReference type="Gene3D" id="3.30.950.10">
    <property type="entry name" value="Methyltransferase, Cobalt-precorrin-4 Transmethylase, Domain 2"/>
    <property type="match status" value="1"/>
</dbReference>
<feature type="domain" description="Tetrapyrrole methylase" evidence="13">
    <location>
        <begin position="169"/>
        <end position="372"/>
    </location>
</feature>
<dbReference type="UniPathway" id="UPA00262">
    <property type="reaction ID" value="UER00222"/>
</dbReference>
<dbReference type="GO" id="GO:0051266">
    <property type="term" value="F:sirohydrochlorin ferrochelatase activity"/>
    <property type="evidence" value="ECO:0007669"/>
    <property type="project" value="InterPro"/>
</dbReference>
<protein>
    <submittedName>
        <fullName evidence="14">Uroporphyrinogen-III C-methyltransferase</fullName>
        <ecNumber evidence="14">2.1.1.107</ecNumber>
    </submittedName>
</protein>
<dbReference type="InterPro" id="IPR050161">
    <property type="entry name" value="Siro_Cobalamin_biosynth"/>
</dbReference>
<organism evidence="14 15">
    <name type="scientific">Aeromicrobium ginsengisoli</name>
    <dbReference type="NCBI Taxonomy" id="363867"/>
    <lineage>
        <taxon>Bacteria</taxon>
        <taxon>Bacillati</taxon>
        <taxon>Actinomycetota</taxon>
        <taxon>Actinomycetes</taxon>
        <taxon>Propionibacteriales</taxon>
        <taxon>Nocardioidaceae</taxon>
        <taxon>Aeromicrobium</taxon>
    </lineage>
</organism>
<evidence type="ECO:0000256" key="10">
    <source>
        <dbReference type="ARBA" id="ARBA00023268"/>
    </source>
</evidence>
<sequence>MTSGTNGSFPLTLRVTGRTVVVVGGGHVATRRTLSLLDAGARVVVIAPVVSDSLASSIDRGEVEWVARTYESGDLDGAWLVQTATADPAVDGQVADDAEARQIWCLKGGDPDHATAWSPAVARVDDVTVAVSGGGDAGRAAALRDGVAAALQSGELPLRHRTHHPDGFVALVGGGPGDAGLLTTRGRRLLAEADVVVIDRLAPHGVLAELSPDVEVIDVGKKPDHHPIPQDEINAILVDRAKQGKIVVRLKGGDPYVFGRGGEELIACRDAGIPVEVVPGVTSAIAVAAAAGIPVTHRGVSRGFTVVTGHESLADLPRNRSHTIVMLMGVKRLAETAAELIAAGHDSETPAALVESGYSDGQRVTVGTLATIADRAAAVGAEPPAITILGDVVTLSPAWPGA</sequence>
<dbReference type="FunFam" id="3.40.1010.10:FF:000001">
    <property type="entry name" value="Siroheme synthase"/>
    <property type="match status" value="1"/>
</dbReference>
<evidence type="ECO:0000256" key="5">
    <source>
        <dbReference type="ARBA" id="ARBA00022691"/>
    </source>
</evidence>
<evidence type="ECO:0000259" key="13">
    <source>
        <dbReference type="Pfam" id="PF00590"/>
    </source>
</evidence>
<keyword evidence="4 14" id="KW-0808">Transferase</keyword>
<dbReference type="EMBL" id="SDPQ02000001">
    <property type="protein sequence ID" value="KAA1399378.1"/>
    <property type="molecule type" value="Genomic_DNA"/>
</dbReference>
<dbReference type="GO" id="GO:0043115">
    <property type="term" value="F:precorrin-2 dehydrogenase activity"/>
    <property type="evidence" value="ECO:0007669"/>
    <property type="project" value="UniProtKB-EC"/>
</dbReference>
<comment type="pathway">
    <text evidence="1">Porphyrin-containing compound metabolism; siroheme biosynthesis; sirohydrochlorin from precorrin-2: step 1/1.</text>
</comment>
<evidence type="ECO:0000256" key="3">
    <source>
        <dbReference type="ARBA" id="ARBA00022603"/>
    </source>
</evidence>
<dbReference type="Gene3D" id="3.40.50.720">
    <property type="entry name" value="NAD(P)-binding Rossmann-like Domain"/>
    <property type="match status" value="1"/>
</dbReference>
<dbReference type="GO" id="GO:0051287">
    <property type="term" value="F:NAD binding"/>
    <property type="evidence" value="ECO:0007669"/>
    <property type="project" value="InterPro"/>
</dbReference>
<dbReference type="PIRSF" id="PIRSF036426">
    <property type="entry name" value="Sirohaem_synth"/>
    <property type="match status" value="1"/>
</dbReference>
<dbReference type="PANTHER" id="PTHR45790">
    <property type="entry name" value="SIROHEME SYNTHASE-RELATED"/>
    <property type="match status" value="1"/>
</dbReference>
<comment type="caution">
    <text evidence="14">The sequence shown here is derived from an EMBL/GenBank/DDBJ whole genome shotgun (WGS) entry which is preliminary data.</text>
</comment>
<keyword evidence="5" id="KW-0949">S-adenosyl-L-methionine</keyword>
<keyword evidence="6" id="KW-0560">Oxidoreductase</keyword>
<keyword evidence="2" id="KW-0169">Cobalamin biosynthesis</keyword>
<dbReference type="EC" id="2.1.1.107" evidence="14"/>
<evidence type="ECO:0000256" key="4">
    <source>
        <dbReference type="ARBA" id="ARBA00022679"/>
    </source>
</evidence>
<accession>A0A5M4FHC9</accession>
<comment type="catalytic activity">
    <reaction evidence="11">
        <text>precorrin-2 + NAD(+) = sirohydrochlorin + NADH + 2 H(+)</text>
        <dbReference type="Rhea" id="RHEA:15613"/>
        <dbReference type="ChEBI" id="CHEBI:15378"/>
        <dbReference type="ChEBI" id="CHEBI:57540"/>
        <dbReference type="ChEBI" id="CHEBI:57945"/>
        <dbReference type="ChEBI" id="CHEBI:58351"/>
        <dbReference type="ChEBI" id="CHEBI:58827"/>
        <dbReference type="EC" id="1.3.1.76"/>
    </reaction>
</comment>
<dbReference type="SUPFAM" id="SSF51735">
    <property type="entry name" value="NAD(P)-binding Rossmann-fold domains"/>
    <property type="match status" value="1"/>
</dbReference>
<evidence type="ECO:0000313" key="15">
    <source>
        <dbReference type="Proteomes" id="UP000380867"/>
    </source>
</evidence>
<dbReference type="Pfam" id="PF13241">
    <property type="entry name" value="NAD_binding_7"/>
    <property type="match status" value="1"/>
</dbReference>
<evidence type="ECO:0000256" key="2">
    <source>
        <dbReference type="ARBA" id="ARBA00022573"/>
    </source>
</evidence>
<dbReference type="Pfam" id="PF00590">
    <property type="entry name" value="TP_methylase"/>
    <property type="match status" value="1"/>
</dbReference>
<evidence type="ECO:0000256" key="12">
    <source>
        <dbReference type="PIRSR" id="PIRSR036426-1"/>
    </source>
</evidence>
<dbReference type="AlphaFoldDB" id="A0A5M4FHC9"/>
<dbReference type="RefSeq" id="WP_149687522.1">
    <property type="nucleotide sequence ID" value="NZ_SDPQ02000001.1"/>
</dbReference>
<dbReference type="InterPro" id="IPR000878">
    <property type="entry name" value="4pyrrol_Mease"/>
</dbReference>
<dbReference type="NCBIfam" id="TIGR01470">
    <property type="entry name" value="cysG_Nterm"/>
    <property type="match status" value="1"/>
</dbReference>
<dbReference type="GO" id="GO:0032259">
    <property type="term" value="P:methylation"/>
    <property type="evidence" value="ECO:0007669"/>
    <property type="project" value="UniProtKB-KW"/>
</dbReference>
<dbReference type="NCBIfam" id="NF004790">
    <property type="entry name" value="PRK06136.1"/>
    <property type="match status" value="1"/>
</dbReference>
<dbReference type="GO" id="GO:0004851">
    <property type="term" value="F:uroporphyrin-III C-methyltransferase activity"/>
    <property type="evidence" value="ECO:0007669"/>
    <property type="project" value="UniProtKB-EC"/>
</dbReference>
<dbReference type="InterPro" id="IPR014776">
    <property type="entry name" value="4pyrrole_Mease_sub2"/>
</dbReference>
<keyword evidence="8" id="KW-0456">Lyase</keyword>
<dbReference type="InterPro" id="IPR036291">
    <property type="entry name" value="NAD(P)-bd_dom_sf"/>
</dbReference>
<dbReference type="InterPro" id="IPR014777">
    <property type="entry name" value="4pyrrole_Mease_sub1"/>
</dbReference>
<gene>
    <name evidence="14" type="primary">cobA</name>
    <name evidence="14" type="ORF">ESP70_000985</name>
</gene>
<keyword evidence="10" id="KW-0511">Multifunctional enzyme</keyword>
<evidence type="ECO:0000313" key="14">
    <source>
        <dbReference type="EMBL" id="KAA1399378.1"/>
    </source>
</evidence>
<keyword evidence="3 14" id="KW-0489">Methyltransferase</keyword>
<evidence type="ECO:0000256" key="8">
    <source>
        <dbReference type="ARBA" id="ARBA00023239"/>
    </source>
</evidence>
<evidence type="ECO:0000256" key="9">
    <source>
        <dbReference type="ARBA" id="ARBA00023244"/>
    </source>
</evidence>
<dbReference type="PANTHER" id="PTHR45790:SF3">
    <property type="entry name" value="S-ADENOSYL-L-METHIONINE-DEPENDENT UROPORPHYRINOGEN III METHYLTRANSFERASE, CHLOROPLASTIC"/>
    <property type="match status" value="1"/>
</dbReference>
<dbReference type="SUPFAM" id="SSF53790">
    <property type="entry name" value="Tetrapyrrole methylase"/>
    <property type="match status" value="1"/>
</dbReference>
<feature type="active site" description="Proton acceptor" evidence="12">
    <location>
        <position position="199"/>
    </location>
</feature>
<evidence type="ECO:0000256" key="7">
    <source>
        <dbReference type="ARBA" id="ARBA00023027"/>
    </source>
</evidence>
<name>A0A5M4FHC9_9ACTN</name>
<reference evidence="14" key="1">
    <citation type="submission" date="2019-09" db="EMBL/GenBank/DDBJ databases">
        <authorList>
            <person name="Li J."/>
        </authorList>
    </citation>
    <scope>NUCLEOTIDE SEQUENCE [LARGE SCALE GENOMIC DNA]</scope>
    <source>
        <strain evidence="14">JCM 14732</strain>
    </source>
</reference>
<keyword evidence="7" id="KW-0520">NAD</keyword>
<dbReference type="Proteomes" id="UP000380867">
    <property type="component" value="Unassembled WGS sequence"/>
</dbReference>
<keyword evidence="9" id="KW-0627">Porphyrin biosynthesis</keyword>
<feature type="active site" description="Proton donor" evidence="12">
    <location>
        <position position="221"/>
    </location>
</feature>
<dbReference type="OrthoDB" id="9815856at2"/>
<dbReference type="NCBIfam" id="TIGR01469">
    <property type="entry name" value="cobA_cysG_Cterm"/>
    <property type="match status" value="1"/>
</dbReference>
<evidence type="ECO:0000256" key="11">
    <source>
        <dbReference type="ARBA" id="ARBA00047561"/>
    </source>
</evidence>
<dbReference type="InterPro" id="IPR035996">
    <property type="entry name" value="4pyrrol_Methylase_sf"/>
</dbReference>
<dbReference type="InterPro" id="IPR012409">
    <property type="entry name" value="Sirohaem_synth"/>
</dbReference>
<dbReference type="GO" id="GO:0019354">
    <property type="term" value="P:siroheme biosynthetic process"/>
    <property type="evidence" value="ECO:0007669"/>
    <property type="project" value="UniProtKB-UniPathway"/>
</dbReference>
<dbReference type="CDD" id="cd11642">
    <property type="entry name" value="SUMT"/>
    <property type="match status" value="1"/>
</dbReference>
<evidence type="ECO:0000256" key="6">
    <source>
        <dbReference type="ARBA" id="ARBA00023002"/>
    </source>
</evidence>